<name>A0ABR7RSA2_9PROT</name>
<dbReference type="Proteomes" id="UP000626026">
    <property type="component" value="Unassembled WGS sequence"/>
</dbReference>
<comment type="caution">
    <text evidence="1">The sequence shown here is derived from an EMBL/GenBank/DDBJ whole genome shotgun (WGS) entry which is preliminary data.</text>
</comment>
<keyword evidence="2" id="KW-1185">Reference proteome</keyword>
<dbReference type="EMBL" id="JACTVA010000056">
    <property type="protein sequence ID" value="MBC9209462.1"/>
    <property type="molecule type" value="Genomic_DNA"/>
</dbReference>
<dbReference type="RefSeq" id="WP_187786593.1">
    <property type="nucleotide sequence ID" value="NZ_JACTVA010000056.1"/>
</dbReference>
<evidence type="ECO:0000313" key="1">
    <source>
        <dbReference type="EMBL" id="MBC9209462.1"/>
    </source>
</evidence>
<reference evidence="1 2" key="1">
    <citation type="journal article" date="2013" name="Int. J. Syst. Evol. Microbiol.">
        <title>Roseomonas aerophila sp. nov., isolated from air.</title>
        <authorList>
            <person name="Kim S.J."/>
            <person name="Weon H.Y."/>
            <person name="Ahn J.H."/>
            <person name="Hong S.B."/>
            <person name="Seok S.J."/>
            <person name="Whang K.S."/>
            <person name="Kwon S.W."/>
        </authorList>
    </citation>
    <scope>NUCLEOTIDE SEQUENCE [LARGE SCALE GENOMIC DNA]</scope>
    <source>
        <strain evidence="1 2">NBRC 108923</strain>
    </source>
</reference>
<accession>A0ABR7RSA2</accession>
<evidence type="ECO:0000313" key="2">
    <source>
        <dbReference type="Proteomes" id="UP000626026"/>
    </source>
</evidence>
<gene>
    <name evidence="1" type="ORF">IBL26_21630</name>
</gene>
<protein>
    <submittedName>
        <fullName evidence="1">Uncharacterized protein</fullName>
    </submittedName>
</protein>
<proteinExistence type="predicted"/>
<sequence>MGQARESSNLARLVLWGLLAVALDLPAARAESLRFEGMTLDAPVGTEGWARQDTDNSLVLRRSFPAGEGRRRAGEAIIILYRPIAAKAGAFPQVFAKAAQGIEAVAHDRRPSRREGQTVNGHPMLMEQRCCGNARNASVHTFTVGVNVGETYYFLTLAMVNLAREEKPAVRARFEAMVRSLRPREADRAFVLEPARGDGGLDGLYTSMDSGIRPNAFGGTDYYATSRVLLFDPGGLFSRAVPIGGDIAAHCAGTPEDCGTYRLRGGQIEMREVANGFGMMRTGSESFARDGDDLEIDRTRHFRVAPLPGGTTFEGSWTSSFASSGTTALSSGSVSSVRTLVLGRNGRFSRSGFNAASFSGEAGGSRSGVTVGGRRPLEQGTYRVEGYRLMLTGSEGQEETLSFYKPDGASDNLLIVNGSNYLRAGRERQR</sequence>
<organism evidence="1 2">
    <name type="scientific">Teichococcus aerophilus</name>
    <dbReference type="NCBI Taxonomy" id="1224513"/>
    <lineage>
        <taxon>Bacteria</taxon>
        <taxon>Pseudomonadati</taxon>
        <taxon>Pseudomonadota</taxon>
        <taxon>Alphaproteobacteria</taxon>
        <taxon>Acetobacterales</taxon>
        <taxon>Roseomonadaceae</taxon>
        <taxon>Roseomonas</taxon>
    </lineage>
</organism>